<reference evidence="3 4" key="1">
    <citation type="submission" date="2019-10" db="EMBL/GenBank/DDBJ databases">
        <title>Gluconobacter aidae sp. nov., a novel species of acetic acid bacteria isolated in Thailand.</title>
        <authorList>
            <person name="Yukphan P."/>
            <person name="Charoenyingcharoen P."/>
            <person name="Malimas S."/>
            <person name="Muramatsu Y."/>
            <person name="Nakagawa Y."/>
            <person name="Tanasupawat S."/>
            <person name="Yamada Y."/>
        </authorList>
    </citation>
    <scope>NUCLEOTIDE SEQUENCE [LARGE SCALE GENOMIC DNA]</scope>
    <source>
        <strain evidence="3 4">AC10</strain>
    </source>
</reference>
<feature type="compositionally biased region" description="Polar residues" evidence="1">
    <location>
        <begin position="1"/>
        <end position="12"/>
    </location>
</feature>
<proteinExistence type="predicted"/>
<feature type="region of interest" description="Disordered" evidence="1">
    <location>
        <begin position="278"/>
        <end position="327"/>
    </location>
</feature>
<comment type="caution">
    <text evidence="3">The sequence shown here is derived from an EMBL/GenBank/DDBJ whole genome shotgun (WGS) entry which is preliminary data.</text>
</comment>
<gene>
    <name evidence="3" type="ORF">GFJ39_05955</name>
</gene>
<evidence type="ECO:0000313" key="4">
    <source>
        <dbReference type="Proteomes" id="UP000432209"/>
    </source>
</evidence>
<feature type="compositionally biased region" description="Basic and acidic residues" evidence="1">
    <location>
        <begin position="37"/>
        <end position="52"/>
    </location>
</feature>
<feature type="compositionally biased region" description="Low complexity" evidence="1">
    <location>
        <begin position="150"/>
        <end position="194"/>
    </location>
</feature>
<sequence>MSSTVHHLNTETTPRRMEPASAAPPPPSQHDTVADDLDGHEADPTAHADSHTVEPASSGSPSFLTPLISRYEALTPRQKLYGGSGLGICGVLLVGILAASGHHHRAVSAPGQEVGMDQSAAPVAQAAEPAPVAAPPATADLAEMQTLGHPKAATNPSATATSPKAPPAAAVATPSAASQPAPAQTDATGTDAPVVAPPTPPADPVKTAQTLQAAPMATQQQIDVLQLVTEEARVIERDRGEVESLRQSLAGRSKAEEDRLNDLTRRISLIEANHAVTGAENSGADEAAQAHEAAEKARAALSAAMNRPAAAAPTSSNAPPAPAAVAGPAPKPAWIHHYRIVAASPQLAMIEDSAAPSGQARQFEVGVGTVIPGYGAVLTISQQGATWVLHTAHGDLN</sequence>
<dbReference type="AlphaFoldDB" id="A0A7X1SPW1"/>
<accession>A0A7X1SPW1</accession>
<evidence type="ECO:0000313" key="3">
    <source>
        <dbReference type="EMBL" id="MQR98753.1"/>
    </source>
</evidence>
<feature type="region of interest" description="Disordered" evidence="1">
    <location>
        <begin position="108"/>
        <end position="134"/>
    </location>
</feature>
<feature type="transmembrane region" description="Helical" evidence="2">
    <location>
        <begin position="80"/>
        <end position="99"/>
    </location>
</feature>
<dbReference type="RefSeq" id="WP_153430481.1">
    <property type="nucleotide sequence ID" value="NZ_WIPH01000009.1"/>
</dbReference>
<keyword evidence="2" id="KW-1133">Transmembrane helix</keyword>
<dbReference type="EMBL" id="WIPH01000009">
    <property type="protein sequence ID" value="MQR98753.1"/>
    <property type="molecule type" value="Genomic_DNA"/>
</dbReference>
<keyword evidence="2" id="KW-0812">Transmembrane</keyword>
<evidence type="ECO:0000256" key="1">
    <source>
        <dbReference type="SAM" id="MobiDB-lite"/>
    </source>
</evidence>
<feature type="region of interest" description="Disordered" evidence="1">
    <location>
        <begin position="150"/>
        <end position="206"/>
    </location>
</feature>
<keyword evidence="2" id="KW-0472">Membrane</keyword>
<name>A0A7X1SPW1_9PROT</name>
<feature type="compositionally biased region" description="Basic and acidic residues" evidence="1">
    <location>
        <begin position="288"/>
        <end position="298"/>
    </location>
</feature>
<organism evidence="3 4">
    <name type="scientific">Gluconobacter aidae</name>
    <dbReference type="NCBI Taxonomy" id="2662454"/>
    <lineage>
        <taxon>Bacteria</taxon>
        <taxon>Pseudomonadati</taxon>
        <taxon>Pseudomonadota</taxon>
        <taxon>Alphaproteobacteria</taxon>
        <taxon>Acetobacterales</taxon>
        <taxon>Acetobacteraceae</taxon>
        <taxon>Gluconobacter</taxon>
    </lineage>
</organism>
<feature type="compositionally biased region" description="Low complexity" evidence="1">
    <location>
        <begin position="299"/>
        <end position="327"/>
    </location>
</feature>
<protein>
    <submittedName>
        <fullName evidence="3">Uncharacterized protein</fullName>
    </submittedName>
</protein>
<keyword evidence="4" id="KW-1185">Reference proteome</keyword>
<evidence type="ECO:0000256" key="2">
    <source>
        <dbReference type="SAM" id="Phobius"/>
    </source>
</evidence>
<feature type="compositionally biased region" description="Low complexity" evidence="1">
    <location>
        <begin position="120"/>
        <end position="134"/>
    </location>
</feature>
<dbReference type="Proteomes" id="UP000432209">
    <property type="component" value="Unassembled WGS sequence"/>
</dbReference>
<feature type="region of interest" description="Disordered" evidence="1">
    <location>
        <begin position="1"/>
        <end position="61"/>
    </location>
</feature>